<dbReference type="InterPro" id="IPR039426">
    <property type="entry name" value="TonB-dep_rcpt-like"/>
</dbReference>
<keyword evidence="4 8" id="KW-0812">Transmembrane</keyword>
<evidence type="ECO:0000256" key="6">
    <source>
        <dbReference type="ARBA" id="ARBA00023136"/>
    </source>
</evidence>
<dbReference type="Gene3D" id="2.60.40.1120">
    <property type="entry name" value="Carboxypeptidase-like, regulatory domain"/>
    <property type="match status" value="1"/>
</dbReference>
<gene>
    <name evidence="13" type="ORF">EGI31_05965</name>
</gene>
<keyword evidence="7 8" id="KW-0998">Cell outer membrane</keyword>
<evidence type="ECO:0000256" key="3">
    <source>
        <dbReference type="ARBA" id="ARBA00022452"/>
    </source>
</evidence>
<evidence type="ECO:0000259" key="12">
    <source>
        <dbReference type="Pfam" id="PF07715"/>
    </source>
</evidence>
<dbReference type="InterPro" id="IPR037066">
    <property type="entry name" value="Plug_dom_sf"/>
</dbReference>
<dbReference type="InterPro" id="IPR000531">
    <property type="entry name" value="Beta-barrel_TonB"/>
</dbReference>
<feature type="chain" id="PRO_5042214460" evidence="10">
    <location>
        <begin position="19"/>
        <end position="1046"/>
    </location>
</feature>
<dbReference type="Pfam" id="PF07715">
    <property type="entry name" value="Plug"/>
    <property type="match status" value="1"/>
</dbReference>
<protein>
    <submittedName>
        <fullName evidence="13">SusC/RagA family TonB-linked outer membrane protein</fullName>
    </submittedName>
</protein>
<evidence type="ECO:0000313" key="13">
    <source>
        <dbReference type="EMBL" id="MCP9762493.1"/>
    </source>
</evidence>
<dbReference type="Gene3D" id="2.40.170.20">
    <property type="entry name" value="TonB-dependent receptor, beta-barrel domain"/>
    <property type="match status" value="1"/>
</dbReference>
<evidence type="ECO:0000256" key="8">
    <source>
        <dbReference type="PROSITE-ProRule" id="PRU01360"/>
    </source>
</evidence>
<dbReference type="InterPro" id="IPR012910">
    <property type="entry name" value="Plug_dom"/>
</dbReference>
<dbReference type="Pfam" id="PF13715">
    <property type="entry name" value="CarbopepD_reg_2"/>
    <property type="match status" value="1"/>
</dbReference>
<keyword evidence="2 8" id="KW-0813">Transport</keyword>
<comment type="similarity">
    <text evidence="8 9">Belongs to the TonB-dependent receptor family.</text>
</comment>
<organism evidence="13 14">
    <name type="scientific">Lacihabitans soyangensis</name>
    <dbReference type="NCBI Taxonomy" id="869394"/>
    <lineage>
        <taxon>Bacteria</taxon>
        <taxon>Pseudomonadati</taxon>
        <taxon>Bacteroidota</taxon>
        <taxon>Cytophagia</taxon>
        <taxon>Cytophagales</taxon>
        <taxon>Leadbetterellaceae</taxon>
        <taxon>Lacihabitans</taxon>
    </lineage>
</organism>
<dbReference type="NCBIfam" id="TIGR04057">
    <property type="entry name" value="SusC_RagA_signa"/>
    <property type="match status" value="1"/>
</dbReference>
<dbReference type="InterPro" id="IPR008969">
    <property type="entry name" value="CarboxyPept-like_regulatory"/>
</dbReference>
<keyword evidence="6 8" id="KW-0472">Membrane</keyword>
<proteinExistence type="inferred from homology"/>
<feature type="domain" description="TonB-dependent receptor plug" evidence="12">
    <location>
        <begin position="112"/>
        <end position="219"/>
    </location>
</feature>
<dbReference type="SUPFAM" id="SSF56935">
    <property type="entry name" value="Porins"/>
    <property type="match status" value="1"/>
</dbReference>
<keyword evidence="5 9" id="KW-0798">TonB box</keyword>
<dbReference type="InterPro" id="IPR036942">
    <property type="entry name" value="Beta-barrel_TonB_sf"/>
</dbReference>
<comment type="caution">
    <text evidence="13">The sequence shown here is derived from an EMBL/GenBank/DDBJ whole genome shotgun (WGS) entry which is preliminary data.</text>
</comment>
<name>A0AAE3H078_9BACT</name>
<dbReference type="GO" id="GO:0009279">
    <property type="term" value="C:cell outer membrane"/>
    <property type="evidence" value="ECO:0007669"/>
    <property type="project" value="UniProtKB-SubCell"/>
</dbReference>
<evidence type="ECO:0000256" key="4">
    <source>
        <dbReference type="ARBA" id="ARBA00022692"/>
    </source>
</evidence>
<dbReference type="NCBIfam" id="TIGR04056">
    <property type="entry name" value="OMP_RagA_SusC"/>
    <property type="match status" value="1"/>
</dbReference>
<dbReference type="EMBL" id="RJUF01000010">
    <property type="protein sequence ID" value="MCP9762493.1"/>
    <property type="molecule type" value="Genomic_DNA"/>
</dbReference>
<dbReference type="Gene3D" id="2.170.130.10">
    <property type="entry name" value="TonB-dependent receptor, plug domain"/>
    <property type="match status" value="1"/>
</dbReference>
<dbReference type="RefSeq" id="WP_255036263.1">
    <property type="nucleotide sequence ID" value="NZ_RJUF01000010.1"/>
</dbReference>
<keyword evidence="14" id="KW-1185">Reference proteome</keyword>
<evidence type="ECO:0000256" key="7">
    <source>
        <dbReference type="ARBA" id="ARBA00023237"/>
    </source>
</evidence>
<evidence type="ECO:0000259" key="11">
    <source>
        <dbReference type="Pfam" id="PF00593"/>
    </source>
</evidence>
<dbReference type="PROSITE" id="PS52016">
    <property type="entry name" value="TONB_DEPENDENT_REC_3"/>
    <property type="match status" value="1"/>
</dbReference>
<dbReference type="AlphaFoldDB" id="A0AAE3H078"/>
<dbReference type="Proteomes" id="UP001204144">
    <property type="component" value="Unassembled WGS sequence"/>
</dbReference>
<dbReference type="InterPro" id="IPR023997">
    <property type="entry name" value="TonB-dep_OMP_SusC/RagA_CS"/>
</dbReference>
<dbReference type="InterPro" id="IPR023996">
    <property type="entry name" value="TonB-dep_OMP_SusC/RagA"/>
</dbReference>
<evidence type="ECO:0000256" key="2">
    <source>
        <dbReference type="ARBA" id="ARBA00022448"/>
    </source>
</evidence>
<dbReference type="Pfam" id="PF00593">
    <property type="entry name" value="TonB_dep_Rec_b-barrel"/>
    <property type="match status" value="1"/>
</dbReference>
<evidence type="ECO:0000256" key="5">
    <source>
        <dbReference type="ARBA" id="ARBA00023077"/>
    </source>
</evidence>
<keyword evidence="3 8" id="KW-1134">Transmembrane beta strand</keyword>
<evidence type="ECO:0000256" key="1">
    <source>
        <dbReference type="ARBA" id="ARBA00004571"/>
    </source>
</evidence>
<dbReference type="SUPFAM" id="SSF49464">
    <property type="entry name" value="Carboxypeptidase regulatory domain-like"/>
    <property type="match status" value="1"/>
</dbReference>
<evidence type="ECO:0000313" key="14">
    <source>
        <dbReference type="Proteomes" id="UP001204144"/>
    </source>
</evidence>
<evidence type="ECO:0000256" key="10">
    <source>
        <dbReference type="SAM" id="SignalP"/>
    </source>
</evidence>
<sequence length="1046" mass="113499">MFKNLLVFFMLVGVTAFGQEVQISGTVTAKDDASPLPGVSIYAKGTKKGVTSDANGKYSLSVSKGSQVIFSYVGFEPTTVTVGSQSIINVQLETGANVLEEVIATAFGTAKKASFTGSSAVINADAIATRPVTSVLQVLAGAAPGIQSNMGSGQPGASPNIRVRGFGSVSASNNPLYVVDGMPLGVNINNINPSDIESVTVLKDAASTALYGARAANGVVLITTKKGKDGKNNIDLSYTKGNNSRGIPEYERVGAADYYTLMWEANRNSLAYRQTNPVALATAGTTATNGLGALVGYNVFDVPFNQLVSPEGVFNPNAKMIYDAEEMNWEKPLIAPNSRDEMNLKFSGGANKSDYLISLGYLSDKGFLVNSDFKRYTLRLNVNTQLKPFFKTGLNVNGGLTDSNSGQDGTNTAFVNPFFFSRNMAPIYPVYAINPAAPGQFLLDADGKRIYDIGNMSALGLPNRSQYAGRHNVYETLLNKNFFKRTNVGARAYVEFTFLKNFKFTSNLGTDISIVNSRSFGNPIVGDGAPAGSGSNEFENSTVVNFNQLLNYNNNFGKHNVDVILGHESYDEKDNRLRGSRTGQVLDGNIELINFTTTTNLDSRARDRRVEGYFSRATYDFDEKYIVTLSARRDGSSKFNQAVRWGNFYSIGTAWRIDQEKFMESLPFISNLKLRANFGETGNDEDINIYAWQPTYSLSFNNATEPGILQGSLGNLDLVWEKSTAADLGLEAGFLDDKINASVEVFQRTSSNLLFNVPLPVSSGVASQTRNIGTMYNKGIEMAASAVVYKKNDFSIVVSGNATSFINRFTKLPAETPVIVTGTKRYEEGRDIQNYWLREYMGVNPATGEALYRAAALVPANSFVRENGDTVTTNISNARFINAGSAIPKFNGGFGTSIGYKGFELSGQFIYQVGGKVYDGAYAGIMGSGYHNAKSVDILKRWQKPGDITDVPRMDASRTSDFDAASTRWLLDATYFALRNVNLSYTVPTKWASKIKSRGVSFYVSGENLAFFGKRKGTNIQQDFSGVTSNTYPGARSIVFGTSLGF</sequence>
<feature type="signal peptide" evidence="10">
    <location>
        <begin position="1"/>
        <end position="18"/>
    </location>
</feature>
<reference evidence="13 14" key="1">
    <citation type="submission" date="2018-11" db="EMBL/GenBank/DDBJ databases">
        <title>Novel bacteria species description.</title>
        <authorList>
            <person name="Han J.-H."/>
        </authorList>
    </citation>
    <scope>NUCLEOTIDE SEQUENCE [LARGE SCALE GENOMIC DNA]</scope>
    <source>
        <strain evidence="13 14">KCTC23259</strain>
    </source>
</reference>
<feature type="domain" description="TonB-dependent receptor-like beta-barrel" evidence="11">
    <location>
        <begin position="452"/>
        <end position="1009"/>
    </location>
</feature>
<accession>A0AAE3H078</accession>
<keyword evidence="10" id="KW-0732">Signal</keyword>
<evidence type="ECO:0000256" key="9">
    <source>
        <dbReference type="RuleBase" id="RU003357"/>
    </source>
</evidence>
<comment type="subcellular location">
    <subcellularLocation>
        <location evidence="1 8">Cell outer membrane</location>
        <topology evidence="1 8">Multi-pass membrane protein</topology>
    </subcellularLocation>
</comment>